<gene>
    <name evidence="1" type="ORF">APZ42_015445</name>
</gene>
<dbReference type="AlphaFoldDB" id="A0A0P5CAZ9"/>
<evidence type="ECO:0000313" key="2">
    <source>
        <dbReference type="Proteomes" id="UP000076858"/>
    </source>
</evidence>
<protein>
    <submittedName>
        <fullName evidence="1">Uncharacterized protein</fullName>
    </submittedName>
</protein>
<dbReference type="EMBL" id="LRGB01000512">
    <property type="protein sequence ID" value="KZS18849.1"/>
    <property type="molecule type" value="Genomic_DNA"/>
</dbReference>
<proteinExistence type="predicted"/>
<accession>A0A0P5CAZ9</accession>
<evidence type="ECO:0000313" key="1">
    <source>
        <dbReference type="EMBL" id="KZS18849.1"/>
    </source>
</evidence>
<organism evidence="1 2">
    <name type="scientific">Daphnia magna</name>
    <dbReference type="NCBI Taxonomy" id="35525"/>
    <lineage>
        <taxon>Eukaryota</taxon>
        <taxon>Metazoa</taxon>
        <taxon>Ecdysozoa</taxon>
        <taxon>Arthropoda</taxon>
        <taxon>Crustacea</taxon>
        <taxon>Branchiopoda</taxon>
        <taxon>Diplostraca</taxon>
        <taxon>Cladocera</taxon>
        <taxon>Anomopoda</taxon>
        <taxon>Daphniidae</taxon>
        <taxon>Daphnia</taxon>
    </lineage>
</organism>
<dbReference type="Proteomes" id="UP000076858">
    <property type="component" value="Unassembled WGS sequence"/>
</dbReference>
<name>A0A0P5CAZ9_9CRUS</name>
<comment type="caution">
    <text evidence="1">The sequence shown here is derived from an EMBL/GenBank/DDBJ whole genome shotgun (WGS) entry which is preliminary data.</text>
</comment>
<sequence length="122" mass="13764">MFLLLSFPSASSSQRKKRALLGHQMYYSAKKFSILRLCILLLFVVVDGRKRFVGGTKSLNLKSAFRSGRPMVNLLTACIQLPYIHVCGRKDGNNYSNNHSPEDYSTIIRGQAFRQSQTSSTE</sequence>
<reference evidence="1 2" key="1">
    <citation type="submission" date="2016-03" db="EMBL/GenBank/DDBJ databases">
        <title>EvidentialGene: Evidence-directed Construction of Genes on Genomes.</title>
        <authorList>
            <person name="Gilbert D.G."/>
            <person name="Choi J.-H."/>
            <person name="Mockaitis K."/>
            <person name="Colbourne J."/>
            <person name="Pfrender M."/>
        </authorList>
    </citation>
    <scope>NUCLEOTIDE SEQUENCE [LARGE SCALE GENOMIC DNA]</scope>
    <source>
        <strain evidence="1 2">Xinb3</strain>
        <tissue evidence="1">Complete organism</tissue>
    </source>
</reference>
<keyword evidence="2" id="KW-1185">Reference proteome</keyword>